<feature type="disulfide bond" evidence="2">
    <location>
        <begin position="323"/>
        <end position="335"/>
    </location>
</feature>
<feature type="disulfide bond" evidence="2">
    <location>
        <begin position="330"/>
        <end position="348"/>
    </location>
</feature>
<dbReference type="InterPro" id="IPR036055">
    <property type="entry name" value="LDL_receptor-like_sf"/>
</dbReference>
<dbReference type="GO" id="GO:0005230">
    <property type="term" value="F:extracellular ligand-gated monoatomic ion channel activity"/>
    <property type="evidence" value="ECO:0007669"/>
    <property type="project" value="InterPro"/>
</dbReference>
<dbReference type="SUPFAM" id="SSF49899">
    <property type="entry name" value="Concanavalin A-like lectins/glucanases"/>
    <property type="match status" value="1"/>
</dbReference>
<evidence type="ECO:0000256" key="1">
    <source>
        <dbReference type="ARBA" id="ARBA00023157"/>
    </source>
</evidence>
<dbReference type="EMBL" id="CAXKWB010000148">
    <property type="protein sequence ID" value="CAL4059515.1"/>
    <property type="molecule type" value="Genomic_DNA"/>
</dbReference>
<keyword evidence="4" id="KW-1185">Reference proteome</keyword>
<feature type="non-terminal residue" evidence="3">
    <location>
        <position position="479"/>
    </location>
</feature>
<dbReference type="InterPro" id="IPR013320">
    <property type="entry name" value="ConA-like_dom_sf"/>
</dbReference>
<dbReference type="SUPFAM" id="SSF57424">
    <property type="entry name" value="LDL receptor-like module"/>
    <property type="match status" value="1"/>
</dbReference>
<evidence type="ECO:0000256" key="2">
    <source>
        <dbReference type="PROSITE-ProRule" id="PRU00124"/>
    </source>
</evidence>
<evidence type="ECO:0000313" key="3">
    <source>
        <dbReference type="EMBL" id="CAL4059515.1"/>
    </source>
</evidence>
<dbReference type="Gene3D" id="2.70.170.10">
    <property type="entry name" value="Neurotransmitter-gated ion-channel ligand-binding domain"/>
    <property type="match status" value="1"/>
</dbReference>
<dbReference type="CDD" id="cd00112">
    <property type="entry name" value="LDLa"/>
    <property type="match status" value="1"/>
</dbReference>
<dbReference type="InterPro" id="IPR023415">
    <property type="entry name" value="LDLR_class-A_CS"/>
</dbReference>
<dbReference type="InterPro" id="IPR036734">
    <property type="entry name" value="Neur_chan_lig-bd_sf"/>
</dbReference>
<organism evidence="3 4">
    <name type="scientific">Meganyctiphanes norvegica</name>
    <name type="common">Northern krill</name>
    <name type="synonym">Thysanopoda norvegica</name>
    <dbReference type="NCBI Taxonomy" id="48144"/>
    <lineage>
        <taxon>Eukaryota</taxon>
        <taxon>Metazoa</taxon>
        <taxon>Ecdysozoa</taxon>
        <taxon>Arthropoda</taxon>
        <taxon>Crustacea</taxon>
        <taxon>Multicrustacea</taxon>
        <taxon>Malacostraca</taxon>
        <taxon>Eumalacostraca</taxon>
        <taxon>Eucarida</taxon>
        <taxon>Euphausiacea</taxon>
        <taxon>Euphausiidae</taxon>
        <taxon>Meganyctiphanes</taxon>
    </lineage>
</organism>
<proteinExistence type="predicted"/>
<dbReference type="SMART" id="SM00192">
    <property type="entry name" value="LDLa"/>
    <property type="match status" value="1"/>
</dbReference>
<accession>A0AAV2PIP9</accession>
<reference evidence="3 4" key="1">
    <citation type="submission" date="2024-05" db="EMBL/GenBank/DDBJ databases">
        <authorList>
            <person name="Wallberg A."/>
        </authorList>
    </citation>
    <scope>NUCLEOTIDE SEQUENCE [LARGE SCALE GENOMIC DNA]</scope>
</reference>
<keyword evidence="1 2" id="KW-1015">Disulfide bond</keyword>
<evidence type="ECO:0000313" key="4">
    <source>
        <dbReference type="Proteomes" id="UP001497623"/>
    </source>
</evidence>
<dbReference type="GO" id="GO:0016020">
    <property type="term" value="C:membrane"/>
    <property type="evidence" value="ECO:0007669"/>
    <property type="project" value="InterPro"/>
</dbReference>
<protein>
    <submittedName>
        <fullName evidence="3">Uncharacterized protein</fullName>
    </submittedName>
</protein>
<dbReference type="InterPro" id="IPR002172">
    <property type="entry name" value="LDrepeatLR_classA_rpt"/>
</dbReference>
<dbReference type="Gene3D" id="2.60.120.200">
    <property type="match status" value="1"/>
</dbReference>
<feature type="disulfide bond" evidence="2">
    <location>
        <begin position="342"/>
        <end position="357"/>
    </location>
</feature>
<dbReference type="Pfam" id="PF00057">
    <property type="entry name" value="Ldl_recept_a"/>
    <property type="match status" value="1"/>
</dbReference>
<gene>
    <name evidence="3" type="ORF">MNOR_LOCUS637</name>
</gene>
<name>A0AAV2PIP9_MEGNR</name>
<comment type="caution">
    <text evidence="3">The sequence shown here is derived from an EMBL/GenBank/DDBJ whole genome shotgun (WGS) entry which is preliminary data.</text>
</comment>
<dbReference type="AlphaFoldDB" id="A0AAV2PIP9"/>
<dbReference type="Gene3D" id="4.10.400.10">
    <property type="entry name" value="Low-density Lipoprotein Receptor"/>
    <property type="match status" value="1"/>
</dbReference>
<feature type="non-terminal residue" evidence="3">
    <location>
        <position position="1"/>
    </location>
</feature>
<dbReference type="PROSITE" id="PS01209">
    <property type="entry name" value="LDLRA_1"/>
    <property type="match status" value="1"/>
</dbReference>
<dbReference type="Proteomes" id="UP001497623">
    <property type="component" value="Unassembled WGS sequence"/>
</dbReference>
<sequence length="479" mass="54393">GIRSSRLWISANGEENIYYPPVEADLWYQICFGYSLTSNEVTATVNGEESSSRITLQNSMSNNTDQKICLGSNEDISSFVGDIALFYVTLNTNETELEEADMSSPSCNSSIPEEAILVQDELWQTYGNAKVEQFVGDLCQNTSQIIVLNISDFRFNQLEMCKQLGGKPLQIDDIQKLYDKDISEIRSCTAINNHISWIDDTSFVENNENIETLCKTVMTNFSLGYKICISDLNCIICSASRSREISLYGDIQYFDRKFSLFRDIGSMPYLAGATSKIEQVGKVWVLSSFEHRQTFNLKGSALPYGRKTWTSGTMSKTLTLTKCSSSEYSCDNGECIPFNQRCDSQSDCQDKSDEVECIKVFSKAGYSKENTPLLDEDDNVYLKMLMGIFAIEPITTEKGEGSVDSWMAINWTEPRIYLKHLYDDVSQIDCNNIWYPKPNLVAGYENMGYEYEMNNYKTTCWVYQSENTTTEADITDHRM</sequence>
<dbReference type="PROSITE" id="PS50068">
    <property type="entry name" value="LDLRA_2"/>
    <property type="match status" value="1"/>
</dbReference>